<dbReference type="Proteomes" id="UP000238281">
    <property type="component" value="Unassembled WGS sequence"/>
</dbReference>
<protein>
    <submittedName>
        <fullName evidence="2">Uncharacterized protein</fullName>
    </submittedName>
</protein>
<evidence type="ECO:0000313" key="2">
    <source>
        <dbReference type="EMBL" id="PRM92515.1"/>
    </source>
</evidence>
<evidence type="ECO:0000313" key="3">
    <source>
        <dbReference type="Proteomes" id="UP000238281"/>
    </source>
</evidence>
<evidence type="ECO:0000256" key="1">
    <source>
        <dbReference type="SAM" id="Phobius"/>
    </source>
</evidence>
<reference evidence="2 3" key="1">
    <citation type="submission" date="2017-09" db="EMBL/GenBank/DDBJ databases">
        <title>Reassesment of A. cryaerophilus.</title>
        <authorList>
            <person name="Perez-Cataluna A."/>
            <person name="Collado L."/>
            <person name="Salgado O."/>
            <person name="Lefinanco V."/>
            <person name="Figueras M.J."/>
        </authorList>
    </citation>
    <scope>NUCLEOTIDE SEQUENCE [LARGE SCALE GENOMIC DNA]</scope>
    <source>
        <strain evidence="2 3">LMG 10210</strain>
    </source>
</reference>
<keyword evidence="1" id="KW-0812">Transmembrane</keyword>
<accession>A0A2S9T0Z5</accession>
<name>A0A2S9T0Z5_9BACT</name>
<feature type="transmembrane region" description="Helical" evidence="1">
    <location>
        <begin position="53"/>
        <end position="71"/>
    </location>
</feature>
<dbReference type="EMBL" id="NXGE01000011">
    <property type="protein sequence ID" value="PRM92515.1"/>
    <property type="molecule type" value="Genomic_DNA"/>
</dbReference>
<dbReference type="RefSeq" id="WP_105916120.1">
    <property type="nucleotide sequence ID" value="NZ_NXGE01000011.1"/>
</dbReference>
<proteinExistence type="predicted"/>
<keyword evidence="1" id="KW-1133">Transmembrane helix</keyword>
<organism evidence="2 3">
    <name type="scientific">Aliarcobacter cryaerophilus</name>
    <dbReference type="NCBI Taxonomy" id="28198"/>
    <lineage>
        <taxon>Bacteria</taxon>
        <taxon>Pseudomonadati</taxon>
        <taxon>Campylobacterota</taxon>
        <taxon>Epsilonproteobacteria</taxon>
        <taxon>Campylobacterales</taxon>
        <taxon>Arcobacteraceae</taxon>
        <taxon>Aliarcobacter</taxon>
    </lineage>
</organism>
<feature type="transmembrane region" description="Helical" evidence="1">
    <location>
        <begin position="18"/>
        <end position="41"/>
    </location>
</feature>
<dbReference type="AlphaFoldDB" id="A0A2S9T0Z5"/>
<gene>
    <name evidence="2" type="ORF">CJ673_10535</name>
</gene>
<sequence length="92" mass="10665">MCDFYKIGNKIICRLGEFLFVISILVLVGSLLFVMVYALFFNNEYEYFDFNNGLLYIAFWAVLLTSAVKIVHKSPDSFLKSNSKETKSKEEE</sequence>
<comment type="caution">
    <text evidence="2">The sequence shown here is derived from an EMBL/GenBank/DDBJ whole genome shotgun (WGS) entry which is preliminary data.</text>
</comment>
<keyword evidence="1" id="KW-0472">Membrane</keyword>